<evidence type="ECO:0000256" key="3">
    <source>
        <dbReference type="ARBA" id="ARBA00022723"/>
    </source>
</evidence>
<keyword evidence="4" id="KW-0223">Dioxygenase</keyword>
<dbReference type="STRING" id="1447883.A0A2B7YF21"/>
<sequence length="337" mass="37278">MSAQEPLYPHYLPIRPEGFTKTIDIPPFDIVEPGSRADPAKPEIYTSAAQIKNITPRVGTEIRGVQISQLSNDGLDQVALLAAERGVLVFRDQDFADIGTDKQKQIAGYFGPLHQHPTMGYPKGTGPEFHVVYADEKVGNLRDLLGPRTSYDLWHVDQTFTANTPGATFFWVLETPESGGGDTAFTSLTAAYQALSPSFRNLLHSLELLHTSASVGEIARVGQERALREAVKAVHPLIIKHPVTGEPSLFVNPTIARQIVDFKPEESEFLLSFLHEHIRSLDFSCRVSWEKGTVVIWDQRTAAHSAVPDFEDGARRHMVRIIPYGSQPQAAFPSTKS</sequence>
<evidence type="ECO:0000256" key="1">
    <source>
        <dbReference type="ARBA" id="ARBA00001954"/>
    </source>
</evidence>
<comment type="similarity">
    <text evidence="2">Belongs to the TfdA dioxygenase family.</text>
</comment>
<comment type="cofactor">
    <cofactor evidence="1">
        <name>Fe(2+)</name>
        <dbReference type="ChEBI" id="CHEBI:29033"/>
    </cofactor>
</comment>
<dbReference type="Gene3D" id="3.60.130.10">
    <property type="entry name" value="Clavaminate synthase-like"/>
    <property type="match status" value="1"/>
</dbReference>
<dbReference type="PANTHER" id="PTHR30468">
    <property type="entry name" value="ALPHA-KETOGLUTARATE-DEPENDENT SULFONATE DIOXYGENASE"/>
    <property type="match status" value="1"/>
</dbReference>
<comment type="caution">
    <text evidence="8">The sequence shown here is derived from an EMBL/GenBank/DDBJ whole genome shotgun (WGS) entry which is preliminary data.</text>
</comment>
<protein>
    <recommendedName>
        <fullName evidence="7">TauD/TfdA-like domain-containing protein</fullName>
    </recommendedName>
</protein>
<dbReference type="PANTHER" id="PTHR30468:SF1">
    <property type="entry name" value="ALPHA-KETOGLUTARATE-DEPENDENT SULFONATE DIOXYGENASE"/>
    <property type="match status" value="1"/>
</dbReference>
<dbReference type="GO" id="GO:0016706">
    <property type="term" value="F:2-oxoglutarate-dependent dioxygenase activity"/>
    <property type="evidence" value="ECO:0007669"/>
    <property type="project" value="TreeGrafter"/>
</dbReference>
<evidence type="ECO:0000256" key="2">
    <source>
        <dbReference type="ARBA" id="ARBA00005896"/>
    </source>
</evidence>
<evidence type="ECO:0000256" key="6">
    <source>
        <dbReference type="ARBA" id="ARBA00023004"/>
    </source>
</evidence>
<dbReference type="GO" id="GO:0005737">
    <property type="term" value="C:cytoplasm"/>
    <property type="evidence" value="ECO:0007669"/>
    <property type="project" value="TreeGrafter"/>
</dbReference>
<accession>A0A2B7YF21</accession>
<evidence type="ECO:0000256" key="5">
    <source>
        <dbReference type="ARBA" id="ARBA00023002"/>
    </source>
</evidence>
<organism evidence="8 9">
    <name type="scientific">Polytolypa hystricis (strain UAMH7299)</name>
    <dbReference type="NCBI Taxonomy" id="1447883"/>
    <lineage>
        <taxon>Eukaryota</taxon>
        <taxon>Fungi</taxon>
        <taxon>Dikarya</taxon>
        <taxon>Ascomycota</taxon>
        <taxon>Pezizomycotina</taxon>
        <taxon>Eurotiomycetes</taxon>
        <taxon>Eurotiomycetidae</taxon>
        <taxon>Onygenales</taxon>
        <taxon>Onygenales incertae sedis</taxon>
        <taxon>Polytolypa</taxon>
    </lineage>
</organism>
<keyword evidence="6" id="KW-0408">Iron</keyword>
<dbReference type="Proteomes" id="UP000224634">
    <property type="component" value="Unassembled WGS sequence"/>
</dbReference>
<dbReference type="InterPro" id="IPR051323">
    <property type="entry name" value="AtsK-like"/>
</dbReference>
<proteinExistence type="inferred from homology"/>
<evidence type="ECO:0000313" key="9">
    <source>
        <dbReference type="Proteomes" id="UP000224634"/>
    </source>
</evidence>
<gene>
    <name evidence="8" type="ORF">AJ80_03782</name>
</gene>
<name>A0A2B7YF21_POLH7</name>
<evidence type="ECO:0000313" key="8">
    <source>
        <dbReference type="EMBL" id="PGH19865.1"/>
    </source>
</evidence>
<keyword evidence="9" id="KW-1185">Reference proteome</keyword>
<reference evidence="8 9" key="1">
    <citation type="submission" date="2017-10" db="EMBL/GenBank/DDBJ databases">
        <title>Comparative genomics in systemic dimorphic fungi from Ajellomycetaceae.</title>
        <authorList>
            <person name="Munoz J.F."/>
            <person name="Mcewen J.G."/>
            <person name="Clay O.K."/>
            <person name="Cuomo C.A."/>
        </authorList>
    </citation>
    <scope>NUCLEOTIDE SEQUENCE [LARGE SCALE GENOMIC DNA]</scope>
    <source>
        <strain evidence="8 9">UAMH7299</strain>
    </source>
</reference>
<dbReference type="AlphaFoldDB" id="A0A2B7YF21"/>
<dbReference type="Pfam" id="PF02668">
    <property type="entry name" value="TauD"/>
    <property type="match status" value="1"/>
</dbReference>
<feature type="domain" description="TauD/TfdA-like" evidence="7">
    <location>
        <begin position="51"/>
        <end position="321"/>
    </location>
</feature>
<evidence type="ECO:0000256" key="4">
    <source>
        <dbReference type="ARBA" id="ARBA00022964"/>
    </source>
</evidence>
<dbReference type="InterPro" id="IPR003819">
    <property type="entry name" value="TauD/TfdA-like"/>
</dbReference>
<keyword evidence="3" id="KW-0479">Metal-binding</keyword>
<dbReference type="SUPFAM" id="SSF51197">
    <property type="entry name" value="Clavaminate synthase-like"/>
    <property type="match status" value="1"/>
</dbReference>
<keyword evidence="5" id="KW-0560">Oxidoreductase</keyword>
<dbReference type="InterPro" id="IPR042098">
    <property type="entry name" value="TauD-like_sf"/>
</dbReference>
<dbReference type="GO" id="GO:0046872">
    <property type="term" value="F:metal ion binding"/>
    <property type="evidence" value="ECO:0007669"/>
    <property type="project" value="UniProtKB-KW"/>
</dbReference>
<evidence type="ECO:0000259" key="7">
    <source>
        <dbReference type="Pfam" id="PF02668"/>
    </source>
</evidence>
<dbReference type="EMBL" id="PDNA01000044">
    <property type="protein sequence ID" value="PGH19865.1"/>
    <property type="molecule type" value="Genomic_DNA"/>
</dbReference>
<dbReference type="OrthoDB" id="10257314at2759"/>